<sequence>MGWFFYAHTLGLDKQLQLVKQLKSRSGFKKKKSIYRAAVQHDETFLQEGFETRRKHSFNVEWLARTALRNWFGLIGVAAICSSDAAKITGFGR</sequence>
<comment type="caution">
    <text evidence="1">The sequence shown here is derived from an EMBL/GenBank/DDBJ whole genome shotgun (WGS) entry which is preliminary data.</text>
</comment>
<gene>
    <name evidence="1" type="ORF">ACFQ4C_04320</name>
</gene>
<reference evidence="2" key="1">
    <citation type="journal article" date="2019" name="Int. J. Syst. Evol. Microbiol.">
        <title>The Global Catalogue of Microorganisms (GCM) 10K type strain sequencing project: providing services to taxonomists for standard genome sequencing and annotation.</title>
        <authorList>
            <consortium name="The Broad Institute Genomics Platform"/>
            <consortium name="The Broad Institute Genome Sequencing Center for Infectious Disease"/>
            <person name="Wu L."/>
            <person name="Ma J."/>
        </authorList>
    </citation>
    <scope>NUCLEOTIDE SEQUENCE [LARGE SCALE GENOMIC DNA]</scope>
    <source>
        <strain evidence="2">CCUG 55608</strain>
    </source>
</reference>
<dbReference type="Proteomes" id="UP001597116">
    <property type="component" value="Unassembled WGS sequence"/>
</dbReference>
<name>A0ABW3Q3D1_9BACT</name>
<evidence type="ECO:0000313" key="1">
    <source>
        <dbReference type="EMBL" id="MFD1140316.1"/>
    </source>
</evidence>
<organism evidence="1 2">
    <name type="scientific">Larkinella insperata</name>
    <dbReference type="NCBI Taxonomy" id="332158"/>
    <lineage>
        <taxon>Bacteria</taxon>
        <taxon>Pseudomonadati</taxon>
        <taxon>Bacteroidota</taxon>
        <taxon>Cytophagia</taxon>
        <taxon>Cytophagales</taxon>
        <taxon>Spirosomataceae</taxon>
        <taxon>Larkinella</taxon>
    </lineage>
</organism>
<evidence type="ECO:0000313" key="2">
    <source>
        <dbReference type="Proteomes" id="UP001597116"/>
    </source>
</evidence>
<dbReference type="RefSeq" id="WP_265989626.1">
    <property type="nucleotide sequence ID" value="NZ_CP110973.1"/>
</dbReference>
<protein>
    <submittedName>
        <fullName evidence="1">Uncharacterized protein</fullName>
    </submittedName>
</protein>
<accession>A0ABW3Q3D1</accession>
<proteinExistence type="predicted"/>
<keyword evidence="2" id="KW-1185">Reference proteome</keyword>
<dbReference type="EMBL" id="JBHTLP010000002">
    <property type="protein sequence ID" value="MFD1140316.1"/>
    <property type="molecule type" value="Genomic_DNA"/>
</dbReference>